<dbReference type="PIR" id="T20952">
    <property type="entry name" value="T20952"/>
</dbReference>
<dbReference type="CTD" id="184511"/>
<dbReference type="HOGENOM" id="CLU_1035252_0_0_1"/>
<organism evidence="2 3">
    <name type="scientific">Caenorhabditis elegans</name>
    <dbReference type="NCBI Taxonomy" id="6239"/>
    <lineage>
        <taxon>Eukaryota</taxon>
        <taxon>Metazoa</taxon>
        <taxon>Ecdysozoa</taxon>
        <taxon>Nematoda</taxon>
        <taxon>Chromadorea</taxon>
        <taxon>Rhabditida</taxon>
        <taxon>Rhabditina</taxon>
        <taxon>Rhabditomorpha</taxon>
        <taxon>Rhabditoidea</taxon>
        <taxon>Rhabditidae</taxon>
        <taxon>Peloderinae</taxon>
        <taxon>Caenorhabditis</taxon>
    </lineage>
</organism>
<reference evidence="2 3" key="1">
    <citation type="journal article" date="1998" name="Science">
        <title>Genome sequence of the nematode C. elegans: a platform for investigating biology.</title>
        <authorList>
            <consortium name="The C. elegans sequencing consortium"/>
            <person name="Sulson J.E."/>
            <person name="Waterston R."/>
        </authorList>
    </citation>
    <scope>NUCLEOTIDE SEQUENCE [LARGE SCALE GENOMIC DNA]</scope>
    <source>
        <strain evidence="2 3">Bristol N2</strain>
    </source>
</reference>
<dbReference type="InterPro" id="IPR012885">
    <property type="entry name" value="F-box_Sdz-33"/>
</dbReference>
<accession>O17817</accession>
<evidence type="ECO:0000313" key="3">
    <source>
        <dbReference type="Proteomes" id="UP000001940"/>
    </source>
</evidence>
<dbReference type="RefSeq" id="NP_496654.1">
    <property type="nucleotide sequence ID" value="NM_064253.3"/>
</dbReference>
<evidence type="ECO:0000313" key="2">
    <source>
        <dbReference type="EMBL" id="CAB02946.1"/>
    </source>
</evidence>
<dbReference type="PaxDb" id="6239-F15A4.2"/>
<feature type="domain" description="F-box" evidence="1">
    <location>
        <begin position="8"/>
        <end position="44"/>
    </location>
</feature>
<dbReference type="Proteomes" id="UP000001940">
    <property type="component" value="Chromosome II"/>
</dbReference>
<dbReference type="AGR" id="WB:WBGene00008838"/>
<keyword evidence="3" id="KW-1185">Reference proteome</keyword>
<sequence length="269" mass="31213">MPRYIVRPFHLLNLPTVVISEVLNHLKNIDICILRTTSRKIRTIGKLSARRKQTYLVGHRRLDLTINARFGKFKVESGARDGTVALYAGYDINRVLDITSDFFDYLDIYIYLYIIDNHSDKDAKKLVEVIVTKGIYVHYLRFDGEQISHELFREMLKCDVNELRIHLRTQHTVELSDIDLMVSCKCVALTRITIPSDYLNVLLKKWQANRNLTFFSASGMALTLDKSIILEGTNSEQGSEEYNFYIKCNNRKTALLKILHNSFRLGNVY</sequence>
<evidence type="ECO:0000313" key="4">
    <source>
        <dbReference type="WormBase" id="F15A4.2"/>
    </source>
</evidence>
<dbReference type="WormBase" id="F15A4.2">
    <property type="protein sequence ID" value="CE15839"/>
    <property type="gene ID" value="WBGene00008838"/>
</dbReference>
<dbReference type="EMBL" id="BX284602">
    <property type="protein sequence ID" value="CAB02946.1"/>
    <property type="molecule type" value="Genomic_DNA"/>
</dbReference>
<dbReference type="PhylomeDB" id="O17817"/>
<dbReference type="Pfam" id="PF07735">
    <property type="entry name" value="FBA_2"/>
    <property type="match status" value="1"/>
</dbReference>
<dbReference type="PANTHER" id="PTHR21503">
    <property type="entry name" value="F-BOX-CONTAINING HYPOTHETICAL PROTEIN C.ELEGANS"/>
    <property type="match status" value="1"/>
</dbReference>
<gene>
    <name evidence="2" type="ORF">CELE_F15A4.2</name>
    <name evidence="2 4" type="ORF">F15A4.2</name>
</gene>
<dbReference type="PANTHER" id="PTHR21503:SF52">
    <property type="entry name" value="F-BOX DOMAIN-CONTAINING PROTEIN"/>
    <property type="match status" value="1"/>
</dbReference>
<dbReference type="PROSITE" id="PS50181">
    <property type="entry name" value="FBOX"/>
    <property type="match status" value="1"/>
</dbReference>
<name>O17817_CAEEL</name>
<protein>
    <submittedName>
        <fullName evidence="2">F-box domain-containing protein</fullName>
    </submittedName>
</protein>
<dbReference type="Pfam" id="PF00646">
    <property type="entry name" value="F-box"/>
    <property type="match status" value="1"/>
</dbReference>
<dbReference type="SMART" id="SM00256">
    <property type="entry name" value="FBOX"/>
    <property type="match status" value="1"/>
</dbReference>
<dbReference type="Bgee" id="WBGene00008838">
    <property type="expression patterns" value="Expressed in embryo and 3 other cell types or tissues"/>
</dbReference>
<dbReference type="KEGG" id="cel:CELE_F15A4.2"/>
<dbReference type="InterPro" id="IPR001810">
    <property type="entry name" value="F-box_dom"/>
</dbReference>
<dbReference type="UCSC" id="F15A4.2">
    <property type="organism name" value="c. elegans"/>
</dbReference>
<dbReference type="InParanoid" id="O17817"/>
<dbReference type="STRING" id="6239.F15A4.2.1"/>
<dbReference type="eggNOG" id="ENOG502TKEH">
    <property type="taxonomic scope" value="Eukaryota"/>
</dbReference>
<dbReference type="AlphaFoldDB" id="O17817"/>
<proteinExistence type="predicted"/>
<evidence type="ECO:0000259" key="1">
    <source>
        <dbReference type="PROSITE" id="PS50181"/>
    </source>
</evidence>
<dbReference type="GeneID" id="184511"/>